<dbReference type="InterPro" id="IPR007055">
    <property type="entry name" value="BON_dom"/>
</dbReference>
<comment type="caution">
    <text evidence="3">The sequence shown here is derived from an EMBL/GenBank/DDBJ whole genome shotgun (WGS) entry which is preliminary data.</text>
</comment>
<dbReference type="Proteomes" id="UP000652198">
    <property type="component" value="Unassembled WGS sequence"/>
</dbReference>
<reference evidence="3 4" key="1">
    <citation type="submission" date="2019-11" db="EMBL/GenBank/DDBJ databases">
        <title>Metabolism of dissolved organic matter in forest soils.</title>
        <authorList>
            <person name="Cyle K.T."/>
            <person name="Wilhelm R.C."/>
            <person name="Martinez C.E."/>
        </authorList>
    </citation>
    <scope>NUCLEOTIDE SEQUENCE [LARGE SCALE GENOMIC DNA]</scope>
    <source>
        <strain evidence="3 4">1N</strain>
    </source>
</reference>
<organism evidence="3 4">
    <name type="scientific">Paraburkholderia solitsugae</name>
    <dbReference type="NCBI Taxonomy" id="2675748"/>
    <lineage>
        <taxon>Bacteria</taxon>
        <taxon>Pseudomonadati</taxon>
        <taxon>Pseudomonadota</taxon>
        <taxon>Betaproteobacteria</taxon>
        <taxon>Burkholderiales</taxon>
        <taxon>Burkholderiaceae</taxon>
        <taxon>Paraburkholderia</taxon>
    </lineage>
</organism>
<dbReference type="EMBL" id="WOEY01000185">
    <property type="protein sequence ID" value="NPT47974.1"/>
    <property type="molecule type" value="Genomic_DNA"/>
</dbReference>
<sequence>MRQKLLFSLLAACAVLYAGSVYAQNADVPAGAMAPSSKAAMKAADRQMAHAVQKALWHTHQLKTADISVFARSGAVTLAGSVPDASQIDRAGTIAASVPNVKSVNNQLTVRLEGGQ</sequence>
<evidence type="ECO:0000256" key="1">
    <source>
        <dbReference type="SAM" id="SignalP"/>
    </source>
</evidence>
<evidence type="ECO:0000259" key="2">
    <source>
        <dbReference type="PROSITE" id="PS50914"/>
    </source>
</evidence>
<evidence type="ECO:0000313" key="3">
    <source>
        <dbReference type="EMBL" id="NPT47974.1"/>
    </source>
</evidence>
<dbReference type="PROSITE" id="PS50914">
    <property type="entry name" value="BON"/>
    <property type="match status" value="1"/>
</dbReference>
<proteinExistence type="predicted"/>
<feature type="chain" id="PRO_5046757636" evidence="1">
    <location>
        <begin position="24"/>
        <end position="116"/>
    </location>
</feature>
<dbReference type="RefSeq" id="WP_172319025.1">
    <property type="nucleotide sequence ID" value="NZ_WOEY01000185.1"/>
</dbReference>
<dbReference type="Pfam" id="PF04972">
    <property type="entry name" value="BON"/>
    <property type="match status" value="1"/>
</dbReference>
<accession>A0ABX2C4S1</accession>
<dbReference type="InterPro" id="IPR051686">
    <property type="entry name" value="Lipoprotein_DolP"/>
</dbReference>
<name>A0ABX2C4S1_9BURK</name>
<feature type="domain" description="BON" evidence="2">
    <location>
        <begin position="44"/>
        <end position="112"/>
    </location>
</feature>
<gene>
    <name evidence="3" type="ORF">GNZ12_43140</name>
</gene>
<protein>
    <submittedName>
        <fullName evidence="3">BON domain-containing protein</fullName>
    </submittedName>
</protein>
<dbReference type="Gene3D" id="3.30.1340.30">
    <property type="match status" value="1"/>
</dbReference>
<evidence type="ECO:0000313" key="4">
    <source>
        <dbReference type="Proteomes" id="UP000652198"/>
    </source>
</evidence>
<dbReference type="PANTHER" id="PTHR34606">
    <property type="entry name" value="BON DOMAIN-CONTAINING PROTEIN"/>
    <property type="match status" value="1"/>
</dbReference>
<keyword evidence="4" id="KW-1185">Reference proteome</keyword>
<feature type="signal peptide" evidence="1">
    <location>
        <begin position="1"/>
        <end position="23"/>
    </location>
</feature>
<dbReference type="PANTHER" id="PTHR34606:SF15">
    <property type="entry name" value="BON DOMAIN-CONTAINING PROTEIN"/>
    <property type="match status" value="1"/>
</dbReference>
<keyword evidence="1" id="KW-0732">Signal</keyword>